<protein>
    <recommendedName>
        <fullName evidence="5">Serine/threonine protein kinase</fullName>
    </recommendedName>
</protein>
<dbReference type="RefSeq" id="WP_260219814.1">
    <property type="nucleotide sequence ID" value="NZ_JAJAGO010000010.1"/>
</dbReference>
<feature type="compositionally biased region" description="Basic and acidic residues" evidence="1">
    <location>
        <begin position="94"/>
        <end position="103"/>
    </location>
</feature>
<evidence type="ECO:0000256" key="1">
    <source>
        <dbReference type="SAM" id="MobiDB-lite"/>
    </source>
</evidence>
<name>A0ABT2JX77_9ACTN</name>
<feature type="compositionally biased region" description="Basic and acidic residues" evidence="1">
    <location>
        <begin position="1"/>
        <end position="17"/>
    </location>
</feature>
<evidence type="ECO:0008006" key="5">
    <source>
        <dbReference type="Google" id="ProtNLM"/>
    </source>
</evidence>
<feature type="transmembrane region" description="Helical" evidence="2">
    <location>
        <begin position="46"/>
        <end position="68"/>
    </location>
</feature>
<reference evidence="3 4" key="1">
    <citation type="submission" date="2021-10" db="EMBL/GenBank/DDBJ databases">
        <title>Streptomyces gossypii sp. nov., isolated from soil collected from cotton field.</title>
        <authorList>
            <person name="Ge X."/>
            <person name="Chen X."/>
            <person name="Liu W."/>
        </authorList>
    </citation>
    <scope>NUCLEOTIDE SEQUENCE [LARGE SCALE GENOMIC DNA]</scope>
    <source>
        <strain evidence="3 4">N2-109</strain>
    </source>
</reference>
<feature type="region of interest" description="Disordered" evidence="1">
    <location>
        <begin position="1"/>
        <end position="45"/>
    </location>
</feature>
<evidence type="ECO:0000313" key="3">
    <source>
        <dbReference type="EMBL" id="MCT2592490.1"/>
    </source>
</evidence>
<accession>A0ABT2JX77</accession>
<keyword evidence="4" id="KW-1185">Reference proteome</keyword>
<evidence type="ECO:0000313" key="4">
    <source>
        <dbReference type="Proteomes" id="UP001156389"/>
    </source>
</evidence>
<gene>
    <name evidence="3" type="ORF">LHJ74_21700</name>
</gene>
<sequence>MRQWDPDRQRWTDDAEGMRQAAPGDPAPPAPPGDPHRPHPTRPQRLVLAGLAMVLFGAAAGTGGWFLVRDEAPGAKSDAAPSASPSASAPVAPPDDKGTKRPGDGAPVPSTAPGSSAPVPGFSRAAGPEGFTVDVPDGWEGREEQGVAAPVVSYESPDRRRQLHLFWVEDPTPYKSLELAEGLLLRDEGKARAYERLALRRIGERNGSGAGPIRKSAEWKYTYVHPEHGLRYVVDRRFQAEDGELYAIRAIGPAEDRESQNRLLQTARATFCLEGTPCPGTGAQP</sequence>
<proteinExistence type="predicted"/>
<keyword evidence="2" id="KW-0472">Membrane</keyword>
<organism evidence="3 4">
    <name type="scientific">Streptomyces gossypii</name>
    <dbReference type="NCBI Taxonomy" id="2883101"/>
    <lineage>
        <taxon>Bacteria</taxon>
        <taxon>Bacillati</taxon>
        <taxon>Actinomycetota</taxon>
        <taxon>Actinomycetes</taxon>
        <taxon>Kitasatosporales</taxon>
        <taxon>Streptomycetaceae</taxon>
        <taxon>Streptomyces</taxon>
    </lineage>
</organism>
<comment type="caution">
    <text evidence="3">The sequence shown here is derived from an EMBL/GenBank/DDBJ whole genome shotgun (WGS) entry which is preliminary data.</text>
</comment>
<keyword evidence="2" id="KW-0812">Transmembrane</keyword>
<evidence type="ECO:0000256" key="2">
    <source>
        <dbReference type="SAM" id="Phobius"/>
    </source>
</evidence>
<dbReference type="Proteomes" id="UP001156389">
    <property type="component" value="Unassembled WGS sequence"/>
</dbReference>
<feature type="region of interest" description="Disordered" evidence="1">
    <location>
        <begin position="73"/>
        <end position="139"/>
    </location>
</feature>
<dbReference type="EMBL" id="JAJAGO010000010">
    <property type="protein sequence ID" value="MCT2592490.1"/>
    <property type="molecule type" value="Genomic_DNA"/>
</dbReference>
<keyword evidence="2" id="KW-1133">Transmembrane helix</keyword>
<feature type="compositionally biased region" description="Low complexity" evidence="1">
    <location>
        <begin position="74"/>
        <end position="90"/>
    </location>
</feature>